<feature type="domain" description="FAD-binding PCMH-type" evidence="5">
    <location>
        <begin position="1"/>
        <end position="187"/>
    </location>
</feature>
<keyword evidence="3" id="KW-0560">Oxidoreductase</keyword>
<reference evidence="6" key="1">
    <citation type="journal article" date="2014" name="Front. Microbiol.">
        <title>High frequency of phylogenetically diverse reductive dehalogenase-homologous genes in deep subseafloor sedimentary metagenomes.</title>
        <authorList>
            <person name="Kawai M."/>
            <person name="Futagami T."/>
            <person name="Toyoda A."/>
            <person name="Takaki Y."/>
            <person name="Nishi S."/>
            <person name="Hori S."/>
            <person name="Arai W."/>
            <person name="Tsubouchi T."/>
            <person name="Morono Y."/>
            <person name="Uchiyama I."/>
            <person name="Ito T."/>
            <person name="Fujiyama A."/>
            <person name="Inagaki F."/>
            <person name="Takami H."/>
        </authorList>
    </citation>
    <scope>NUCLEOTIDE SEQUENCE</scope>
    <source>
        <strain evidence="6">Expedition CK06-06</strain>
    </source>
</reference>
<dbReference type="InterPro" id="IPR051312">
    <property type="entry name" value="Diverse_Substr_Oxidored"/>
</dbReference>
<protein>
    <recommendedName>
        <fullName evidence="5">FAD-binding PCMH-type domain-containing protein</fullName>
    </recommendedName>
</protein>
<keyword evidence="2" id="KW-0274">FAD</keyword>
<gene>
    <name evidence="6" type="ORF">S01H1_78328</name>
</gene>
<dbReference type="InterPro" id="IPR036318">
    <property type="entry name" value="FAD-bd_PCMH-like_sf"/>
</dbReference>
<keyword evidence="1" id="KW-0285">Flavoprotein</keyword>
<feature type="non-terminal residue" evidence="6">
    <location>
        <position position="230"/>
    </location>
</feature>
<dbReference type="PANTHER" id="PTHR42659:SF2">
    <property type="entry name" value="XANTHINE DEHYDROGENASE SUBUNIT C-RELATED"/>
    <property type="match status" value="1"/>
</dbReference>
<dbReference type="PROSITE" id="PS51387">
    <property type="entry name" value="FAD_PCMH"/>
    <property type="match status" value="1"/>
</dbReference>
<name>X0Y8B2_9ZZZZ</name>
<dbReference type="Gene3D" id="3.30.390.50">
    <property type="entry name" value="CO dehydrogenase flavoprotein, C-terminal domain"/>
    <property type="match status" value="1"/>
</dbReference>
<sequence>GTDLLVALRKESCSLPSVRLIDISRVPELQRIAIDDHPPDTGISSDEAGSSVKACAGDEAGSSDEAGNTRRSCGDSRPWVRIGALVTHAQIEKSTELHKRALLLCEASAEIGSPQIRNRGTIGGNICNASACADTIPPLITLGAQLAIHSVRGKRHLPLEDAIPAPYETVLADDEILTEISFPSLPIGAGSAFVKLGRRKALSISRMSIAVALERDHSGNLRRVRIAAGS</sequence>
<organism evidence="6">
    <name type="scientific">marine sediment metagenome</name>
    <dbReference type="NCBI Taxonomy" id="412755"/>
    <lineage>
        <taxon>unclassified sequences</taxon>
        <taxon>metagenomes</taxon>
        <taxon>ecological metagenomes</taxon>
    </lineage>
</organism>
<dbReference type="GO" id="GO:0071949">
    <property type="term" value="F:FAD binding"/>
    <property type="evidence" value="ECO:0007669"/>
    <property type="project" value="InterPro"/>
</dbReference>
<evidence type="ECO:0000259" key="5">
    <source>
        <dbReference type="PROSITE" id="PS51387"/>
    </source>
</evidence>
<evidence type="ECO:0000256" key="3">
    <source>
        <dbReference type="ARBA" id="ARBA00023002"/>
    </source>
</evidence>
<comment type="caution">
    <text evidence="6">The sequence shown here is derived from an EMBL/GenBank/DDBJ whole genome shotgun (WGS) entry which is preliminary data.</text>
</comment>
<dbReference type="InterPro" id="IPR002346">
    <property type="entry name" value="Mopterin_DH_FAD-bd"/>
</dbReference>
<proteinExistence type="predicted"/>
<feature type="region of interest" description="Disordered" evidence="4">
    <location>
        <begin position="36"/>
        <end position="74"/>
    </location>
</feature>
<dbReference type="GO" id="GO:0016491">
    <property type="term" value="F:oxidoreductase activity"/>
    <property type="evidence" value="ECO:0007669"/>
    <property type="project" value="UniProtKB-KW"/>
</dbReference>
<dbReference type="AlphaFoldDB" id="X0Y8B2"/>
<dbReference type="PANTHER" id="PTHR42659">
    <property type="entry name" value="XANTHINE DEHYDROGENASE SUBUNIT C-RELATED"/>
    <property type="match status" value="1"/>
</dbReference>
<dbReference type="Pfam" id="PF00941">
    <property type="entry name" value="FAD_binding_5"/>
    <property type="match status" value="1"/>
</dbReference>
<evidence type="ECO:0000313" key="6">
    <source>
        <dbReference type="EMBL" id="GAG44948.1"/>
    </source>
</evidence>
<dbReference type="EMBL" id="BARS01052709">
    <property type="protein sequence ID" value="GAG44948.1"/>
    <property type="molecule type" value="Genomic_DNA"/>
</dbReference>
<dbReference type="SUPFAM" id="SSF56176">
    <property type="entry name" value="FAD-binding/transporter-associated domain-like"/>
    <property type="match status" value="1"/>
</dbReference>
<evidence type="ECO:0000256" key="2">
    <source>
        <dbReference type="ARBA" id="ARBA00022827"/>
    </source>
</evidence>
<dbReference type="InterPro" id="IPR016166">
    <property type="entry name" value="FAD-bd_PCMH"/>
</dbReference>
<dbReference type="InterPro" id="IPR016169">
    <property type="entry name" value="FAD-bd_PCMH_sub2"/>
</dbReference>
<evidence type="ECO:0000256" key="1">
    <source>
        <dbReference type="ARBA" id="ARBA00022630"/>
    </source>
</evidence>
<accession>X0Y8B2</accession>
<dbReference type="Gene3D" id="3.30.465.10">
    <property type="match status" value="1"/>
</dbReference>
<evidence type="ECO:0000256" key="4">
    <source>
        <dbReference type="SAM" id="MobiDB-lite"/>
    </source>
</evidence>
<feature type="non-terminal residue" evidence="6">
    <location>
        <position position="1"/>
    </location>
</feature>